<organism evidence="1">
    <name type="scientific">Anguilla anguilla</name>
    <name type="common">European freshwater eel</name>
    <name type="synonym">Muraena anguilla</name>
    <dbReference type="NCBI Taxonomy" id="7936"/>
    <lineage>
        <taxon>Eukaryota</taxon>
        <taxon>Metazoa</taxon>
        <taxon>Chordata</taxon>
        <taxon>Craniata</taxon>
        <taxon>Vertebrata</taxon>
        <taxon>Euteleostomi</taxon>
        <taxon>Actinopterygii</taxon>
        <taxon>Neopterygii</taxon>
        <taxon>Teleostei</taxon>
        <taxon>Anguilliformes</taxon>
        <taxon>Anguillidae</taxon>
        <taxon>Anguilla</taxon>
    </lineage>
</organism>
<protein>
    <submittedName>
        <fullName evidence="1">Uncharacterized protein</fullName>
    </submittedName>
</protein>
<reference evidence="1" key="2">
    <citation type="journal article" date="2015" name="Fish Shellfish Immunol.">
        <title>Early steps in the European eel (Anguilla anguilla)-Vibrio vulnificus interaction in the gills: Role of the RtxA13 toxin.</title>
        <authorList>
            <person name="Callol A."/>
            <person name="Pajuelo D."/>
            <person name="Ebbesson L."/>
            <person name="Teles M."/>
            <person name="MacKenzie S."/>
            <person name="Amaro C."/>
        </authorList>
    </citation>
    <scope>NUCLEOTIDE SEQUENCE</scope>
</reference>
<reference evidence="1" key="1">
    <citation type="submission" date="2014-11" db="EMBL/GenBank/DDBJ databases">
        <authorList>
            <person name="Amaro Gonzalez C."/>
        </authorList>
    </citation>
    <scope>NUCLEOTIDE SEQUENCE</scope>
</reference>
<accession>A0A0E9P9I7</accession>
<evidence type="ECO:0000313" key="1">
    <source>
        <dbReference type="EMBL" id="JAH00518.1"/>
    </source>
</evidence>
<dbReference type="AlphaFoldDB" id="A0A0E9P9I7"/>
<name>A0A0E9P9I7_ANGAN</name>
<sequence>MMTRVVKSTIYYGEEALWSLCFNMPKYKPLSLPACFWVKEWHYKQSLYEPMLVTSSSSRKMRCT</sequence>
<dbReference type="EMBL" id="GBXM01108059">
    <property type="protein sequence ID" value="JAH00518.1"/>
    <property type="molecule type" value="Transcribed_RNA"/>
</dbReference>
<proteinExistence type="predicted"/>